<evidence type="ECO:0008006" key="3">
    <source>
        <dbReference type="Google" id="ProtNLM"/>
    </source>
</evidence>
<name>A0A2T4ZIQ7_9HYPH</name>
<reference evidence="1 2" key="1">
    <citation type="submission" date="2018-04" db="EMBL/GenBank/DDBJ databases">
        <title>Genomic Encyclopedia of Archaeal and Bacterial Type Strains, Phase II (KMG-II): from individual species to whole genera.</title>
        <authorList>
            <person name="Goeker M."/>
        </authorList>
    </citation>
    <scope>NUCLEOTIDE SEQUENCE [LARGE SCALE GENOMIC DNA]</scope>
    <source>
        <strain evidence="1 2">DSM 25521</strain>
    </source>
</reference>
<dbReference type="EMBL" id="PZZL01000001">
    <property type="protein sequence ID" value="PTM61872.1"/>
    <property type="molecule type" value="Genomic_DNA"/>
</dbReference>
<sequence>MMLTFGKTPVPFTVSWTGEERFHVGPCAHVGGRLAICQAVAPGSGKPKFGAPHSQRQREAIAHDLCDLCGRSLRNRTKVSLSHAAPRMNAAKAGDILQVEPLLHRECAARCVEHCPSLRRDIADGSLRIRRVQRHQVQFAIMGPEYVSHYVPGYVPKPGDRIVGHAKVHLLRWQDCDLRWLEGG</sequence>
<dbReference type="OrthoDB" id="8447264at2"/>
<organism evidence="1 2">
    <name type="scientific">Phreatobacter oligotrophus</name>
    <dbReference type="NCBI Taxonomy" id="1122261"/>
    <lineage>
        <taxon>Bacteria</taxon>
        <taxon>Pseudomonadati</taxon>
        <taxon>Pseudomonadota</taxon>
        <taxon>Alphaproteobacteria</taxon>
        <taxon>Hyphomicrobiales</taxon>
        <taxon>Phreatobacteraceae</taxon>
        <taxon>Phreatobacter</taxon>
    </lineage>
</organism>
<evidence type="ECO:0000313" key="2">
    <source>
        <dbReference type="Proteomes" id="UP000241808"/>
    </source>
</evidence>
<keyword evidence="2" id="KW-1185">Reference proteome</keyword>
<accession>A0A2T4ZIQ7</accession>
<protein>
    <recommendedName>
        <fullName evidence="3">HNH endonuclease</fullName>
    </recommendedName>
</protein>
<dbReference type="Proteomes" id="UP000241808">
    <property type="component" value="Unassembled WGS sequence"/>
</dbReference>
<comment type="caution">
    <text evidence="1">The sequence shown here is derived from an EMBL/GenBank/DDBJ whole genome shotgun (WGS) entry which is preliminary data.</text>
</comment>
<dbReference type="RefSeq" id="WP_108174571.1">
    <property type="nucleotide sequence ID" value="NZ_PZZL01000001.1"/>
</dbReference>
<proteinExistence type="predicted"/>
<evidence type="ECO:0000313" key="1">
    <source>
        <dbReference type="EMBL" id="PTM61872.1"/>
    </source>
</evidence>
<dbReference type="AlphaFoldDB" id="A0A2T4ZIQ7"/>
<gene>
    <name evidence="1" type="ORF">C8P69_101544</name>
</gene>